<feature type="region of interest" description="Disordered" evidence="1">
    <location>
        <begin position="1"/>
        <end position="75"/>
    </location>
</feature>
<dbReference type="EMBL" id="CCYA01000206">
    <property type="protein sequence ID" value="CEH13213.1"/>
    <property type="molecule type" value="Genomic_DNA"/>
</dbReference>
<name>A0A0P1BCY6_9BASI</name>
<dbReference type="OrthoDB" id="3361009at2759"/>
<evidence type="ECO:0000256" key="1">
    <source>
        <dbReference type="SAM" id="MobiDB-lite"/>
    </source>
</evidence>
<feature type="region of interest" description="Disordered" evidence="1">
    <location>
        <begin position="95"/>
        <end position="115"/>
    </location>
</feature>
<accession>A0A0P1BCY6</accession>
<organism evidence="2 3">
    <name type="scientific">Ceraceosorus bombacis</name>
    <dbReference type="NCBI Taxonomy" id="401625"/>
    <lineage>
        <taxon>Eukaryota</taxon>
        <taxon>Fungi</taxon>
        <taxon>Dikarya</taxon>
        <taxon>Basidiomycota</taxon>
        <taxon>Ustilaginomycotina</taxon>
        <taxon>Exobasidiomycetes</taxon>
        <taxon>Ceraceosorales</taxon>
        <taxon>Ceraceosoraceae</taxon>
        <taxon>Ceraceosorus</taxon>
    </lineage>
</organism>
<dbReference type="Proteomes" id="UP000054845">
    <property type="component" value="Unassembled WGS sequence"/>
</dbReference>
<proteinExistence type="predicted"/>
<feature type="compositionally biased region" description="Basic and acidic residues" evidence="1">
    <location>
        <begin position="11"/>
        <end position="23"/>
    </location>
</feature>
<keyword evidence="3" id="KW-1185">Reference proteome</keyword>
<evidence type="ECO:0000313" key="3">
    <source>
        <dbReference type="Proteomes" id="UP000054845"/>
    </source>
</evidence>
<reference evidence="2 3" key="1">
    <citation type="submission" date="2014-09" db="EMBL/GenBank/DDBJ databases">
        <authorList>
            <person name="Magalhaes I.L.F."/>
            <person name="Oliveira U."/>
            <person name="Santos F.R."/>
            <person name="Vidigal T.H.D.A."/>
            <person name="Brescovit A.D."/>
            <person name="Santos A.J."/>
        </authorList>
    </citation>
    <scope>NUCLEOTIDE SEQUENCE [LARGE SCALE GENOMIC DNA]</scope>
</reference>
<evidence type="ECO:0000313" key="2">
    <source>
        <dbReference type="EMBL" id="CEH13213.1"/>
    </source>
</evidence>
<dbReference type="AlphaFoldDB" id="A0A0P1BCY6"/>
<sequence>MSTIGANAADSRQEPEGVIRPDAEGNATLQDSSTHQTSGTGAGGAAGLSASAANDPDVPASAKDASIYGTIPGEGVGFKEQVQGHAKYFAGKLTGNDKEVQQGAARVRGVEEPQQ</sequence>
<protein>
    <submittedName>
        <fullName evidence="2">Uncharacterized protein</fullName>
    </submittedName>
</protein>